<accession>A0A939G388</accession>
<keyword evidence="3" id="KW-1133">Transmembrane helix</keyword>
<dbReference type="PANTHER" id="PTHR36985:SF1">
    <property type="entry name" value="TRANSLOCATION AND ASSEMBLY MODULE SUBUNIT TAMB"/>
    <property type="match status" value="1"/>
</dbReference>
<name>A0A939G388_9BACT</name>
<dbReference type="InterPro" id="IPR007452">
    <property type="entry name" value="TamB_C"/>
</dbReference>
<dbReference type="EMBL" id="JAFMYU010000001">
    <property type="protein sequence ID" value="MBO0929462.1"/>
    <property type="molecule type" value="Genomic_DNA"/>
</dbReference>
<gene>
    <name evidence="6" type="ORF">J2I48_00560</name>
</gene>
<evidence type="ECO:0000256" key="3">
    <source>
        <dbReference type="ARBA" id="ARBA00022989"/>
    </source>
</evidence>
<evidence type="ECO:0000256" key="4">
    <source>
        <dbReference type="ARBA" id="ARBA00023136"/>
    </source>
</evidence>
<dbReference type="PANTHER" id="PTHR36985">
    <property type="entry name" value="TRANSLOCATION AND ASSEMBLY MODULE SUBUNIT TAMB"/>
    <property type="match status" value="1"/>
</dbReference>
<proteinExistence type="predicted"/>
<protein>
    <submittedName>
        <fullName evidence="6">Translocation/assembly module TamB domain-containing protein</fullName>
    </submittedName>
</protein>
<keyword evidence="2" id="KW-0812">Transmembrane</keyword>
<comment type="caution">
    <text evidence="6">The sequence shown here is derived from an EMBL/GenBank/DDBJ whole genome shotgun (WGS) entry which is preliminary data.</text>
</comment>
<dbReference type="RefSeq" id="WP_207333431.1">
    <property type="nucleotide sequence ID" value="NZ_JAFMYU010000001.1"/>
</dbReference>
<feature type="domain" description="Translocation and assembly module TamB C-terminal" evidence="5">
    <location>
        <begin position="1230"/>
        <end position="1677"/>
    </location>
</feature>
<dbReference type="GO" id="GO:0005886">
    <property type="term" value="C:plasma membrane"/>
    <property type="evidence" value="ECO:0007669"/>
    <property type="project" value="InterPro"/>
</dbReference>
<comment type="subcellular location">
    <subcellularLocation>
        <location evidence="1">Membrane</location>
        <topology evidence="1">Single-pass membrane protein</topology>
    </subcellularLocation>
</comment>
<evidence type="ECO:0000256" key="1">
    <source>
        <dbReference type="ARBA" id="ARBA00004167"/>
    </source>
</evidence>
<dbReference type="Proteomes" id="UP000664795">
    <property type="component" value="Unassembled WGS sequence"/>
</dbReference>
<keyword evidence="4" id="KW-0472">Membrane</keyword>
<reference evidence="6 7" key="1">
    <citation type="submission" date="2021-03" db="EMBL/GenBank/DDBJ databases">
        <title>Fibrella sp. HMF5036 genome sequencing and assembly.</title>
        <authorList>
            <person name="Kang H."/>
            <person name="Kim H."/>
            <person name="Bae S."/>
            <person name="Joh K."/>
        </authorList>
    </citation>
    <scope>NUCLEOTIDE SEQUENCE [LARGE SCALE GENOMIC DNA]</scope>
    <source>
        <strain evidence="6 7">HMF5036</strain>
    </source>
</reference>
<keyword evidence="7" id="KW-1185">Reference proteome</keyword>
<organism evidence="6 7">
    <name type="scientific">Fibrella aquatilis</name>
    <dbReference type="NCBI Taxonomy" id="2817059"/>
    <lineage>
        <taxon>Bacteria</taxon>
        <taxon>Pseudomonadati</taxon>
        <taxon>Bacteroidota</taxon>
        <taxon>Cytophagia</taxon>
        <taxon>Cytophagales</taxon>
        <taxon>Spirosomataceae</taxon>
        <taxon>Fibrella</taxon>
    </lineage>
</organism>
<dbReference type="Pfam" id="PF04357">
    <property type="entry name" value="TamB"/>
    <property type="match status" value="1"/>
</dbReference>
<sequence length="1718" mass="186718">MKRFFLTTGLVILAIVLLVVGFATLVVTTSWGQRFVTQQVNSYLGKKIKAPFRIGSIRYRIPDWIEMDDVFFKTPQGDTLLSGRHMRVDLDMLALLQSKVSLNDVQLEGVKLHVTRKLAQPGDTTAPFNFQYIVDAFNPVDSLAPKPVAEPATDTTASPLAISLSGASMRKVLIRYEDDMAGADVNAYVDSLRVNFQDVDVAKSRYLIRDLTADGLNVKSRIYEGIPSPPSAASEPGDTLTLGLGKWALTRALWNVRVETADFATTGKVGKLAMESDHFYLTGENVGIQSLQLLNSEVSATLLRPQRPKALARSPEARVAIAKTGPASTAPPVKTGPQQPAGWVARLGRVQFANNRIQFDDQTAPRQPRGLDYGHLDLKGLGIEGRNLLYSPNLISGQLRRGRFSDKSGFVLQHVDVDAQYGAKQTLLSNLFIRTGAPGQPGSLLRDRLEIRYDSIGQLSRATEGRNLNRVKVYLNLRQSQLAFADVIQLAPFLATTPPLAGNARELVRANLQLRGTLADLRIPIADFTMLGGTVLKMNGRFTNVTTPNRLGLDINLIDARTTRADLKKLAPKGTLPDSLALAPNLKLTGRVRGRLDALTADAKLATNWGNATFDGTLRNFYTGKNQAYEGRASLTKFEAGKWLMNPKQFGTITARAGFNGRGLDTKTLSTNFRAVVDEAGLNGYSYKNADVNGTLTNGILTVKGGINDPNVRLALDTRVGLKTAFPSITGAINITELNLDKLKLYADPLSIKGAIQLNMTSTDPRRPEGTVNAQNAVVSLKGKTYPIDTLYLKAGTVNPDRKTLLVGLPFGQLGLSGQFEYTRLYDIIASEFGRYFKIPGLVYKPIQPPYSFYITGNVRQHPLLQAFVPALRKLDPVSLNAYIDNTRDTTLAMTVKTGLIDYDTIVVKGSSLGLLAYNNQLAVAGQLNSLQTNSLKFYTTQLTGSAANNRFSFGLISKDSLNKDRHGLAGLVSLAGNDYRLQIGQRGLLTNYRTWTSDSTGYLQYGDAGVIAKGFLLSQGKQTLSLNSTTPTPNAPLRVEARNLNLRDLAAVANQDTALAAGTLNSNVVVSNYLSKPGGEPLSFTGDLTVDSLRVMDKPIGNINGKFANASNGRISVDVSLLSRDNDARLSGYYNPNNPKDALDFLLKLNRLDARTIEAFSFGELRRAKGTLHGEADILGSTTSPQLNGGISLDSVAFNVKQLNATYRIDQERIRLSGQTITFTDFNLRDTLGRALNIDGRVVLSNIPDVSYDMRMRAQNFLALNAARKDNGFLYGQASVSANLHIVGKGGSPSVDGNVRLEDGSKVTTVLPSDEASLNDARQTVTFINHKDTLALAKYLRPRKDTVAAPLQFDQLNNSNINLTLEADEKSEITIIVDELNGDNLRARGNARLAVNVSPSGELSVLGRYEVTEGRYSLTYQVLQREFTLQKGGYINFTGDPLKADLNLTAIYQTRTTSDALISSETSGSTQPLAKIQVPYNVALTLSGNLAAPTIGFDIIAPSETISRLGQVGDDVSRKLDALRANPNDMNKQVFGLLILGNFIAESSTNSGSGFNVGATATDLARSSVSKIISQQLQQFASGLIKGVDLDVNLNSQAGEAQTGSATGSRTDLNIGLSRSFLQGRLTVAVGKNFLVQGSEDIKQAQNNSAVFDNLSLNYNITRDGRYALRAYRRSNSDRTILEGFVIETGVGFVITVDFNTLADLVRRRKEEKENVQ</sequence>
<dbReference type="GO" id="GO:0009306">
    <property type="term" value="P:protein secretion"/>
    <property type="evidence" value="ECO:0007669"/>
    <property type="project" value="InterPro"/>
</dbReference>
<evidence type="ECO:0000256" key="2">
    <source>
        <dbReference type="ARBA" id="ARBA00022692"/>
    </source>
</evidence>
<evidence type="ECO:0000313" key="6">
    <source>
        <dbReference type="EMBL" id="MBO0929462.1"/>
    </source>
</evidence>
<evidence type="ECO:0000313" key="7">
    <source>
        <dbReference type="Proteomes" id="UP000664795"/>
    </source>
</evidence>
<evidence type="ECO:0000259" key="5">
    <source>
        <dbReference type="Pfam" id="PF04357"/>
    </source>
</evidence>